<comment type="similarity">
    <text evidence="2">Belongs to the polysaccharide deacetylase family.</text>
</comment>
<dbReference type="Gene3D" id="3.20.20.370">
    <property type="entry name" value="Glycoside hydrolase/deacetylase"/>
    <property type="match status" value="1"/>
</dbReference>
<feature type="domain" description="NodB homology" evidence="5">
    <location>
        <begin position="22"/>
        <end position="214"/>
    </location>
</feature>
<accession>A0ABV7R0S6</accession>
<evidence type="ECO:0000259" key="5">
    <source>
        <dbReference type="PROSITE" id="PS51677"/>
    </source>
</evidence>
<dbReference type="Pfam" id="PF01522">
    <property type="entry name" value="Polysacc_deac_1"/>
    <property type="match status" value="1"/>
</dbReference>
<evidence type="ECO:0000256" key="1">
    <source>
        <dbReference type="ARBA" id="ARBA00003236"/>
    </source>
</evidence>
<protein>
    <recommendedName>
        <fullName evidence="3">Chitooligosaccharide deacetylase</fullName>
    </recommendedName>
    <alternativeName>
        <fullName evidence="4">Nodulation protein B</fullName>
    </alternativeName>
</protein>
<gene>
    <name evidence="6" type="ORF">ACFOMH_01840</name>
</gene>
<dbReference type="PANTHER" id="PTHR47561">
    <property type="entry name" value="POLYSACCHARIDE DEACETYLASE FAMILY PROTEIN (AFU_ORTHOLOGUE AFUA_6G05030)"/>
    <property type="match status" value="1"/>
</dbReference>
<comment type="function">
    <text evidence="1">Is involved in generating a small heat-stable compound (Nod), an acylated oligomer of N-acetylglucosamine, that stimulates mitosis in various plant protoplasts.</text>
</comment>
<dbReference type="InterPro" id="IPR002509">
    <property type="entry name" value="NODB_dom"/>
</dbReference>
<organism evidence="6 7">
    <name type="scientific">Paracoccus mangrovi</name>
    <dbReference type="NCBI Taxonomy" id="1715645"/>
    <lineage>
        <taxon>Bacteria</taxon>
        <taxon>Pseudomonadati</taxon>
        <taxon>Pseudomonadota</taxon>
        <taxon>Alphaproteobacteria</taxon>
        <taxon>Rhodobacterales</taxon>
        <taxon>Paracoccaceae</taxon>
        <taxon>Paracoccus</taxon>
    </lineage>
</organism>
<evidence type="ECO:0000256" key="2">
    <source>
        <dbReference type="ARBA" id="ARBA00010973"/>
    </source>
</evidence>
<dbReference type="RefSeq" id="WP_377742236.1">
    <property type="nucleotide sequence ID" value="NZ_JBHRXJ010000001.1"/>
</dbReference>
<dbReference type="Proteomes" id="UP001595721">
    <property type="component" value="Unassembled WGS sequence"/>
</dbReference>
<keyword evidence="7" id="KW-1185">Reference proteome</keyword>
<proteinExistence type="inferred from homology"/>
<evidence type="ECO:0000313" key="7">
    <source>
        <dbReference type="Proteomes" id="UP001595721"/>
    </source>
</evidence>
<evidence type="ECO:0000256" key="4">
    <source>
        <dbReference type="ARBA" id="ARBA00032976"/>
    </source>
</evidence>
<comment type="caution">
    <text evidence="6">The sequence shown here is derived from an EMBL/GenBank/DDBJ whole genome shotgun (WGS) entry which is preliminary data.</text>
</comment>
<dbReference type="InterPro" id="IPR011330">
    <property type="entry name" value="Glyco_hydro/deAcase_b/a-brl"/>
</dbReference>
<dbReference type="SUPFAM" id="SSF88713">
    <property type="entry name" value="Glycoside hydrolase/deacetylase"/>
    <property type="match status" value="1"/>
</dbReference>
<dbReference type="PROSITE" id="PS51677">
    <property type="entry name" value="NODB"/>
    <property type="match status" value="1"/>
</dbReference>
<evidence type="ECO:0000256" key="3">
    <source>
        <dbReference type="ARBA" id="ARBA00020071"/>
    </source>
</evidence>
<dbReference type="PANTHER" id="PTHR47561:SF1">
    <property type="entry name" value="POLYSACCHARIDE DEACETYLASE FAMILY PROTEIN (AFU_ORTHOLOGUE AFUA_6G05030)"/>
    <property type="match status" value="1"/>
</dbReference>
<evidence type="ECO:0000313" key="6">
    <source>
        <dbReference type="EMBL" id="MFC3526897.1"/>
    </source>
</evidence>
<sequence length="301" mass="32635">MYLSIDFEDFAHDLKRDLGLWETGPLRLDALWQSYLTIDAFLARHGGPDGRRATFFCTGVIADQAPDLIARIAGDGHEIACHYHFHDEMDRQDVPTVTRMLARARDALEAASGQPVRGFRAPKFRIDRSAPDQYRAVAAIFGYDSSFPTGDLAELAAFRRAAGLGDFPILPIFAGRFRGKGPALRLGGTYLKLFPQAVAHDLVAQARGAGFAPHIYLHPYEFAADGRYTLSATERRPLGWRKAAYWGLRQAQWNRIGNDGLSGKLAALIGAGGLAGRLDRDLAAASGAVPDAVSGTLSGAP</sequence>
<dbReference type="EMBL" id="JBHRXJ010000001">
    <property type="protein sequence ID" value="MFC3526897.1"/>
    <property type="molecule type" value="Genomic_DNA"/>
</dbReference>
<name>A0ABV7R0S6_9RHOB</name>
<reference evidence="7" key="1">
    <citation type="journal article" date="2019" name="Int. J. Syst. Evol. Microbiol.">
        <title>The Global Catalogue of Microorganisms (GCM) 10K type strain sequencing project: providing services to taxonomists for standard genome sequencing and annotation.</title>
        <authorList>
            <consortium name="The Broad Institute Genomics Platform"/>
            <consortium name="The Broad Institute Genome Sequencing Center for Infectious Disease"/>
            <person name="Wu L."/>
            <person name="Ma J."/>
        </authorList>
    </citation>
    <scope>NUCLEOTIDE SEQUENCE [LARGE SCALE GENOMIC DNA]</scope>
    <source>
        <strain evidence="7">KCTC 42899</strain>
    </source>
</reference>